<feature type="domain" description="TIL" evidence="5">
    <location>
        <begin position="22"/>
        <end position="82"/>
    </location>
</feature>
<feature type="region of interest" description="Disordered" evidence="3">
    <location>
        <begin position="114"/>
        <end position="137"/>
    </location>
</feature>
<dbReference type="Gene3D" id="2.10.25.10">
    <property type="entry name" value="Laminin"/>
    <property type="match status" value="1"/>
</dbReference>
<dbReference type="GO" id="GO:0030414">
    <property type="term" value="F:peptidase inhibitor activity"/>
    <property type="evidence" value="ECO:0007669"/>
    <property type="project" value="UniProtKB-KW"/>
</dbReference>
<dbReference type="CDD" id="cd19941">
    <property type="entry name" value="TIL"/>
    <property type="match status" value="1"/>
</dbReference>
<evidence type="ECO:0000256" key="2">
    <source>
        <dbReference type="ARBA" id="ARBA00023157"/>
    </source>
</evidence>
<keyword evidence="4" id="KW-0732">Signal</keyword>
<sequence>MQVLIFMLFVATVSATNHTCKHEHEHYNECGTDCPITCSNIQNPPQSCSATGAVCYRGCECDEGYYRQFGRYVGGCVLAKDCPPQNKFFEQVIKTGDTNGLSNLTTSSIPIVPENAENSTTTTSKPAARRTMDPKKLRRHHYVADEDEHLRHDLKHIN</sequence>
<name>A0AAV6VTS4_9ARAC</name>
<feature type="compositionally biased region" description="Polar residues" evidence="3">
    <location>
        <begin position="116"/>
        <end position="125"/>
    </location>
</feature>
<evidence type="ECO:0000256" key="4">
    <source>
        <dbReference type="SAM" id="SignalP"/>
    </source>
</evidence>
<evidence type="ECO:0000313" key="7">
    <source>
        <dbReference type="Proteomes" id="UP000827092"/>
    </source>
</evidence>
<dbReference type="SUPFAM" id="SSF57567">
    <property type="entry name" value="Serine protease inhibitors"/>
    <property type="match status" value="1"/>
</dbReference>
<dbReference type="PANTHER" id="PTHR23259">
    <property type="entry name" value="RIDDLE"/>
    <property type="match status" value="1"/>
</dbReference>
<evidence type="ECO:0000259" key="5">
    <source>
        <dbReference type="Pfam" id="PF01826"/>
    </source>
</evidence>
<organism evidence="6 7">
    <name type="scientific">Oedothorax gibbosus</name>
    <dbReference type="NCBI Taxonomy" id="931172"/>
    <lineage>
        <taxon>Eukaryota</taxon>
        <taxon>Metazoa</taxon>
        <taxon>Ecdysozoa</taxon>
        <taxon>Arthropoda</taxon>
        <taxon>Chelicerata</taxon>
        <taxon>Arachnida</taxon>
        <taxon>Araneae</taxon>
        <taxon>Araneomorphae</taxon>
        <taxon>Entelegynae</taxon>
        <taxon>Araneoidea</taxon>
        <taxon>Linyphiidae</taxon>
        <taxon>Erigoninae</taxon>
        <taxon>Oedothorax</taxon>
    </lineage>
</organism>
<protein>
    <recommendedName>
        <fullName evidence="5">TIL domain-containing protein</fullName>
    </recommendedName>
</protein>
<feature type="chain" id="PRO_5043372490" description="TIL domain-containing protein" evidence="4">
    <location>
        <begin position="16"/>
        <end position="158"/>
    </location>
</feature>
<dbReference type="PANTHER" id="PTHR23259:SF82">
    <property type="entry name" value="SERINE PROTEASE INHIBITOR 1 PROTEIN"/>
    <property type="match status" value="1"/>
</dbReference>
<keyword evidence="1" id="KW-0646">Protease inhibitor</keyword>
<gene>
    <name evidence="6" type="ORF">JTE90_006177</name>
</gene>
<evidence type="ECO:0000256" key="3">
    <source>
        <dbReference type="SAM" id="MobiDB-lite"/>
    </source>
</evidence>
<proteinExistence type="predicted"/>
<evidence type="ECO:0000256" key="1">
    <source>
        <dbReference type="ARBA" id="ARBA00022690"/>
    </source>
</evidence>
<accession>A0AAV6VTS4</accession>
<dbReference type="Proteomes" id="UP000827092">
    <property type="component" value="Unassembled WGS sequence"/>
</dbReference>
<keyword evidence="7" id="KW-1185">Reference proteome</keyword>
<dbReference type="InterPro" id="IPR036084">
    <property type="entry name" value="Ser_inhib-like_sf"/>
</dbReference>
<dbReference type="InterPro" id="IPR051368">
    <property type="entry name" value="SerProtInhib-TIL_Domain"/>
</dbReference>
<evidence type="ECO:0000313" key="6">
    <source>
        <dbReference type="EMBL" id="KAG8199930.1"/>
    </source>
</evidence>
<dbReference type="EMBL" id="JAFNEN010000022">
    <property type="protein sequence ID" value="KAG8199930.1"/>
    <property type="molecule type" value="Genomic_DNA"/>
</dbReference>
<keyword evidence="2" id="KW-1015">Disulfide bond</keyword>
<dbReference type="AlphaFoldDB" id="A0AAV6VTS4"/>
<comment type="caution">
    <text evidence="6">The sequence shown here is derived from an EMBL/GenBank/DDBJ whole genome shotgun (WGS) entry which is preliminary data.</text>
</comment>
<reference evidence="6 7" key="1">
    <citation type="journal article" date="2022" name="Nat. Ecol. Evol.">
        <title>A masculinizing supergene underlies an exaggerated male reproductive morph in a spider.</title>
        <authorList>
            <person name="Hendrickx F."/>
            <person name="De Corte Z."/>
            <person name="Sonet G."/>
            <person name="Van Belleghem S.M."/>
            <person name="Kostlbacher S."/>
            <person name="Vangestel C."/>
        </authorList>
    </citation>
    <scope>NUCLEOTIDE SEQUENCE [LARGE SCALE GENOMIC DNA]</scope>
    <source>
        <strain evidence="6">W744_W776</strain>
    </source>
</reference>
<feature type="signal peptide" evidence="4">
    <location>
        <begin position="1"/>
        <end position="15"/>
    </location>
</feature>
<dbReference type="Pfam" id="PF01826">
    <property type="entry name" value="TIL"/>
    <property type="match status" value="1"/>
</dbReference>
<dbReference type="InterPro" id="IPR002919">
    <property type="entry name" value="TIL_dom"/>
</dbReference>